<dbReference type="PANTHER" id="PTHR43792:SF9">
    <property type="entry name" value="RIBOSOMAL-PROTEIN-ALANINE ACETYLTRANSFERASE"/>
    <property type="match status" value="1"/>
</dbReference>
<dbReference type="PANTHER" id="PTHR43792">
    <property type="entry name" value="GNAT FAMILY, PUTATIVE (AFU_ORTHOLOGUE AFUA_3G00765)-RELATED-RELATED"/>
    <property type="match status" value="1"/>
</dbReference>
<reference evidence="2 3" key="1">
    <citation type="submission" date="2019-11" db="EMBL/GenBank/DDBJ databases">
        <authorList>
            <person name="Li J."/>
        </authorList>
    </citation>
    <scope>NUCLEOTIDE SEQUENCE [LARGE SCALE GENOMIC DNA]</scope>
    <source>
        <strain evidence="2 3">J4</strain>
    </source>
</reference>
<keyword evidence="2" id="KW-0808">Transferase</keyword>
<dbReference type="InterPro" id="IPR000182">
    <property type="entry name" value="GNAT_dom"/>
</dbReference>
<dbReference type="EMBL" id="WJNH01000007">
    <property type="protein sequence ID" value="MRG87160.1"/>
    <property type="molecule type" value="Genomic_DNA"/>
</dbReference>
<dbReference type="SUPFAM" id="SSF55729">
    <property type="entry name" value="Acyl-CoA N-acyltransferases (Nat)"/>
    <property type="match status" value="1"/>
</dbReference>
<dbReference type="Proteomes" id="UP000480185">
    <property type="component" value="Unassembled WGS sequence"/>
</dbReference>
<comment type="caution">
    <text evidence="2">The sequence shown here is derived from an EMBL/GenBank/DDBJ whole genome shotgun (WGS) entry which is preliminary data.</text>
</comment>
<feature type="domain" description="N-acetyltransferase" evidence="1">
    <location>
        <begin position="11"/>
        <end position="176"/>
    </location>
</feature>
<dbReference type="InterPro" id="IPR051531">
    <property type="entry name" value="N-acetyltransferase"/>
</dbReference>
<gene>
    <name evidence="2" type="ORF">GH754_12660</name>
</gene>
<evidence type="ECO:0000259" key="1">
    <source>
        <dbReference type="PROSITE" id="PS51186"/>
    </source>
</evidence>
<dbReference type="GO" id="GO:0005737">
    <property type="term" value="C:cytoplasm"/>
    <property type="evidence" value="ECO:0007669"/>
    <property type="project" value="TreeGrafter"/>
</dbReference>
<accession>A0A6G1X8F8</accession>
<dbReference type="Pfam" id="PF13302">
    <property type="entry name" value="Acetyltransf_3"/>
    <property type="match status" value="1"/>
</dbReference>
<proteinExistence type="predicted"/>
<organism evidence="2 3">
    <name type="scientific">Salinibacillus xinjiangensis</name>
    <dbReference type="NCBI Taxonomy" id="1229268"/>
    <lineage>
        <taxon>Bacteria</taxon>
        <taxon>Bacillati</taxon>
        <taxon>Bacillota</taxon>
        <taxon>Bacilli</taxon>
        <taxon>Bacillales</taxon>
        <taxon>Bacillaceae</taxon>
        <taxon>Salinibacillus</taxon>
    </lineage>
</organism>
<dbReference type="AlphaFoldDB" id="A0A6G1X8F8"/>
<dbReference type="Gene3D" id="3.40.630.30">
    <property type="match status" value="1"/>
</dbReference>
<protein>
    <submittedName>
        <fullName evidence="2">GNAT family N-acetyltransferase</fullName>
    </submittedName>
</protein>
<sequence length="181" mass="20951">MEFPTLETDRLALVRMTNHYLHSYYDIMSRDEVTKYYSMESLKSVEDAENIISSMKTTFESGRGIRWGIVLNDKDKFVGTIGLNHLNTYSKKAEVGFEIHPEFWNEGITSEAVSEVLRYSFEELGLFRMGAVTYPQNKTSIHVLKKFGFSKEGVLRGYIYQNQQSHDACVFSLLRSEWSSK</sequence>
<dbReference type="GO" id="GO:0008999">
    <property type="term" value="F:protein-N-terminal-alanine acetyltransferase activity"/>
    <property type="evidence" value="ECO:0007669"/>
    <property type="project" value="TreeGrafter"/>
</dbReference>
<dbReference type="InterPro" id="IPR016181">
    <property type="entry name" value="Acyl_CoA_acyltransferase"/>
</dbReference>
<dbReference type="PROSITE" id="PS51186">
    <property type="entry name" value="GNAT"/>
    <property type="match status" value="1"/>
</dbReference>
<dbReference type="OrthoDB" id="9811523at2"/>
<name>A0A6G1X8F8_9BACI</name>
<evidence type="ECO:0000313" key="3">
    <source>
        <dbReference type="Proteomes" id="UP000480185"/>
    </source>
</evidence>
<keyword evidence="3" id="KW-1185">Reference proteome</keyword>
<evidence type="ECO:0000313" key="2">
    <source>
        <dbReference type="EMBL" id="MRG87160.1"/>
    </source>
</evidence>
<dbReference type="RefSeq" id="WP_153729037.1">
    <property type="nucleotide sequence ID" value="NZ_WJNH01000007.1"/>
</dbReference>